<accession>A0A2T6ZQ45</accession>
<proteinExistence type="predicted"/>
<evidence type="ECO:0000313" key="2">
    <source>
        <dbReference type="EMBL" id="PUU77601.1"/>
    </source>
</evidence>
<feature type="compositionally biased region" description="Acidic residues" evidence="1">
    <location>
        <begin position="67"/>
        <end position="79"/>
    </location>
</feature>
<protein>
    <submittedName>
        <fullName evidence="2">Uncharacterized protein</fullName>
    </submittedName>
</protein>
<evidence type="ECO:0000313" key="3">
    <source>
        <dbReference type="Proteomes" id="UP000244722"/>
    </source>
</evidence>
<feature type="compositionally biased region" description="Basic and acidic residues" evidence="1">
    <location>
        <begin position="110"/>
        <end position="120"/>
    </location>
</feature>
<feature type="compositionally biased region" description="Pro residues" evidence="1">
    <location>
        <begin position="32"/>
        <end position="41"/>
    </location>
</feature>
<keyword evidence="3" id="KW-1185">Reference proteome</keyword>
<dbReference type="Proteomes" id="UP000244722">
    <property type="component" value="Unassembled WGS sequence"/>
</dbReference>
<dbReference type="OrthoDB" id="10491415at2759"/>
<dbReference type="AlphaFoldDB" id="A0A2T6ZQ45"/>
<comment type="caution">
    <text evidence="2">The sequence shown here is derived from an EMBL/GenBank/DDBJ whole genome shotgun (WGS) entry which is preliminary data.</text>
</comment>
<dbReference type="EMBL" id="NESQ01000148">
    <property type="protein sequence ID" value="PUU77601.1"/>
    <property type="molecule type" value="Genomic_DNA"/>
</dbReference>
<feature type="compositionally biased region" description="Polar residues" evidence="1">
    <location>
        <begin position="45"/>
        <end position="59"/>
    </location>
</feature>
<sequence>MSQENKITNVDKFGSSDEEDDDDDISFATAPNEPPPPPPLPLNITRPSSATTATNTMSVGANAGIEIEGEEGGFEEIEGVGDFTGDGDSSDEDDDELISGSVLRRNKPTATHEAERRAVLEEDEGEVEFVSEVRGLSLAGVGDQGKATSEASTSVTTGVEGKSESAAGETQTTETK</sequence>
<feature type="region of interest" description="Disordered" evidence="1">
    <location>
        <begin position="1"/>
        <end position="176"/>
    </location>
</feature>
<reference evidence="2 3" key="1">
    <citation type="submission" date="2017-04" db="EMBL/GenBank/DDBJ databases">
        <title>Draft genome sequence of Tuber borchii Vittad., a whitish edible truffle.</title>
        <authorList>
            <consortium name="DOE Joint Genome Institute"/>
            <person name="Murat C."/>
            <person name="Kuo A."/>
            <person name="Barry K.W."/>
            <person name="Clum A."/>
            <person name="Dockter R.B."/>
            <person name="Fauchery L."/>
            <person name="Iotti M."/>
            <person name="Kohler A."/>
            <person name="Labutti K."/>
            <person name="Lindquist E.A."/>
            <person name="Lipzen A."/>
            <person name="Ohm R.A."/>
            <person name="Wang M."/>
            <person name="Grigoriev I.V."/>
            <person name="Zambonelli A."/>
            <person name="Martin F.M."/>
        </authorList>
    </citation>
    <scope>NUCLEOTIDE SEQUENCE [LARGE SCALE GENOMIC DNA]</scope>
    <source>
        <strain evidence="2 3">Tbo3840</strain>
    </source>
</reference>
<evidence type="ECO:0000256" key="1">
    <source>
        <dbReference type="SAM" id="MobiDB-lite"/>
    </source>
</evidence>
<feature type="compositionally biased region" description="Acidic residues" evidence="1">
    <location>
        <begin position="16"/>
        <end position="25"/>
    </location>
</feature>
<name>A0A2T6ZQ45_TUBBO</name>
<organism evidence="2 3">
    <name type="scientific">Tuber borchii</name>
    <name type="common">White truffle</name>
    <dbReference type="NCBI Taxonomy" id="42251"/>
    <lineage>
        <taxon>Eukaryota</taxon>
        <taxon>Fungi</taxon>
        <taxon>Dikarya</taxon>
        <taxon>Ascomycota</taxon>
        <taxon>Pezizomycotina</taxon>
        <taxon>Pezizomycetes</taxon>
        <taxon>Pezizales</taxon>
        <taxon>Tuberaceae</taxon>
        <taxon>Tuber</taxon>
    </lineage>
</organism>
<feature type="compositionally biased region" description="Polar residues" evidence="1">
    <location>
        <begin position="146"/>
        <end position="157"/>
    </location>
</feature>
<feature type="compositionally biased region" description="Acidic residues" evidence="1">
    <location>
        <begin position="88"/>
        <end position="97"/>
    </location>
</feature>
<gene>
    <name evidence="2" type="ORF">B9Z19DRAFT_1065738</name>
</gene>